<dbReference type="Gene3D" id="3.40.50.300">
    <property type="entry name" value="P-loop containing nucleotide triphosphate hydrolases"/>
    <property type="match status" value="2"/>
</dbReference>
<dbReference type="InterPro" id="IPR011545">
    <property type="entry name" value="DEAD/DEAH_box_helicase_dom"/>
</dbReference>
<dbReference type="HOGENOM" id="CLU_012117_2_0_7"/>
<dbReference type="PANTHER" id="PTHR11472:SF34">
    <property type="entry name" value="REGULATOR OF TELOMERE ELONGATION HELICASE 1"/>
    <property type="match status" value="1"/>
</dbReference>
<feature type="domain" description="Helicase ATP-binding" evidence="8">
    <location>
        <begin position="16"/>
        <end position="303"/>
    </location>
</feature>
<organism evidence="9 10">
    <name type="scientific">Desulfomonile tiedjei (strain ATCC 49306 / DSM 6799 / DCB-1)</name>
    <dbReference type="NCBI Taxonomy" id="706587"/>
    <lineage>
        <taxon>Bacteria</taxon>
        <taxon>Pseudomonadati</taxon>
        <taxon>Thermodesulfobacteriota</taxon>
        <taxon>Desulfomonilia</taxon>
        <taxon>Desulfomonilales</taxon>
        <taxon>Desulfomonilaceae</taxon>
        <taxon>Desulfomonile</taxon>
    </lineage>
</organism>
<dbReference type="InterPro" id="IPR014013">
    <property type="entry name" value="Helic_SF1/SF2_ATP-bd_DinG/Rad3"/>
</dbReference>
<dbReference type="eggNOG" id="COG1199">
    <property type="taxonomic scope" value="Bacteria"/>
</dbReference>
<keyword evidence="9" id="KW-0347">Helicase</keyword>
<name>I4C461_DESTA</name>
<dbReference type="GO" id="GO:0005524">
    <property type="term" value="F:ATP binding"/>
    <property type="evidence" value="ECO:0007669"/>
    <property type="project" value="UniProtKB-KW"/>
</dbReference>
<dbReference type="EC" id="5.6.2.3" evidence="6"/>
<protein>
    <recommendedName>
        <fullName evidence="6">DNA 5'-3' helicase</fullName>
        <ecNumber evidence="6">5.6.2.3</ecNumber>
    </recommendedName>
</protein>
<evidence type="ECO:0000313" key="10">
    <source>
        <dbReference type="Proteomes" id="UP000006055"/>
    </source>
</evidence>
<gene>
    <name evidence="9" type="ordered locus">Desti_1641</name>
</gene>
<proteinExistence type="inferred from homology"/>
<dbReference type="PATRIC" id="fig|706587.4.peg.1875"/>
<comment type="similarity">
    <text evidence="5">Belongs to the helicase family. DinG subfamily.</text>
</comment>
<evidence type="ECO:0000256" key="2">
    <source>
        <dbReference type="ARBA" id="ARBA00022741"/>
    </source>
</evidence>
<evidence type="ECO:0000259" key="8">
    <source>
        <dbReference type="PROSITE" id="PS51193"/>
    </source>
</evidence>
<evidence type="ECO:0000256" key="5">
    <source>
        <dbReference type="ARBA" id="ARBA00038058"/>
    </source>
</evidence>
<comment type="catalytic activity">
    <reaction evidence="7">
        <text>ATP + H2O = ADP + phosphate + H(+)</text>
        <dbReference type="Rhea" id="RHEA:13065"/>
        <dbReference type="ChEBI" id="CHEBI:15377"/>
        <dbReference type="ChEBI" id="CHEBI:15378"/>
        <dbReference type="ChEBI" id="CHEBI:30616"/>
        <dbReference type="ChEBI" id="CHEBI:43474"/>
        <dbReference type="ChEBI" id="CHEBI:456216"/>
        <dbReference type="EC" id="5.6.2.3"/>
    </reaction>
</comment>
<dbReference type="SMART" id="SM00491">
    <property type="entry name" value="HELICc2"/>
    <property type="match status" value="1"/>
</dbReference>
<dbReference type="Proteomes" id="UP000006055">
    <property type="component" value="Chromosome"/>
</dbReference>
<dbReference type="PANTHER" id="PTHR11472">
    <property type="entry name" value="DNA REPAIR DEAD HELICASE RAD3/XP-D SUBFAMILY MEMBER"/>
    <property type="match status" value="1"/>
</dbReference>
<dbReference type="InterPro" id="IPR045028">
    <property type="entry name" value="DinG/Rad3-like"/>
</dbReference>
<dbReference type="STRING" id="706587.Desti_1641"/>
<dbReference type="GO" id="GO:0043139">
    <property type="term" value="F:5'-3' DNA helicase activity"/>
    <property type="evidence" value="ECO:0007669"/>
    <property type="project" value="UniProtKB-EC"/>
</dbReference>
<dbReference type="RefSeq" id="WP_014809500.1">
    <property type="nucleotide sequence ID" value="NC_018025.1"/>
</dbReference>
<evidence type="ECO:0000256" key="6">
    <source>
        <dbReference type="ARBA" id="ARBA00044969"/>
    </source>
</evidence>
<evidence type="ECO:0000256" key="1">
    <source>
        <dbReference type="ARBA" id="ARBA00001966"/>
    </source>
</evidence>
<keyword evidence="10" id="KW-1185">Reference proteome</keyword>
<dbReference type="KEGG" id="dti:Desti_1641"/>
<dbReference type="InterPro" id="IPR006555">
    <property type="entry name" value="ATP-dep_Helicase_C"/>
</dbReference>
<dbReference type="Pfam" id="PF13307">
    <property type="entry name" value="Helicase_C_2"/>
    <property type="match status" value="1"/>
</dbReference>
<evidence type="ECO:0000256" key="7">
    <source>
        <dbReference type="ARBA" id="ARBA00048954"/>
    </source>
</evidence>
<evidence type="ECO:0000256" key="4">
    <source>
        <dbReference type="ARBA" id="ARBA00022840"/>
    </source>
</evidence>
<reference evidence="10" key="1">
    <citation type="submission" date="2012-06" db="EMBL/GenBank/DDBJ databases">
        <title>Complete sequence of chromosome of Desulfomonile tiedjei DSM 6799.</title>
        <authorList>
            <person name="Lucas S."/>
            <person name="Copeland A."/>
            <person name="Lapidus A."/>
            <person name="Glavina del Rio T."/>
            <person name="Dalin E."/>
            <person name="Tice H."/>
            <person name="Bruce D."/>
            <person name="Goodwin L."/>
            <person name="Pitluck S."/>
            <person name="Peters L."/>
            <person name="Ovchinnikova G."/>
            <person name="Zeytun A."/>
            <person name="Lu M."/>
            <person name="Kyrpides N."/>
            <person name="Mavromatis K."/>
            <person name="Ivanova N."/>
            <person name="Brettin T."/>
            <person name="Detter J.C."/>
            <person name="Han C."/>
            <person name="Larimer F."/>
            <person name="Land M."/>
            <person name="Hauser L."/>
            <person name="Markowitz V."/>
            <person name="Cheng J.-F."/>
            <person name="Hugenholtz P."/>
            <person name="Woyke T."/>
            <person name="Wu D."/>
            <person name="Spring S."/>
            <person name="Schroeder M."/>
            <person name="Brambilla E."/>
            <person name="Klenk H.-P."/>
            <person name="Eisen J.A."/>
        </authorList>
    </citation>
    <scope>NUCLEOTIDE SEQUENCE [LARGE SCALE GENOMIC DNA]</scope>
    <source>
        <strain evidence="10">ATCC 49306 / DSM 6799 / DCB-1</strain>
    </source>
</reference>
<dbReference type="GO" id="GO:0006281">
    <property type="term" value="P:DNA repair"/>
    <property type="evidence" value="ECO:0007669"/>
    <property type="project" value="TreeGrafter"/>
</dbReference>
<dbReference type="Pfam" id="PF00270">
    <property type="entry name" value="DEAD"/>
    <property type="match status" value="1"/>
</dbReference>
<dbReference type="SMART" id="SM00487">
    <property type="entry name" value="DEXDc"/>
    <property type="match status" value="1"/>
</dbReference>
<keyword evidence="4" id="KW-0067">ATP-binding</keyword>
<dbReference type="InterPro" id="IPR014001">
    <property type="entry name" value="Helicase_ATP-bd"/>
</dbReference>
<dbReference type="OrthoDB" id="9805194at2"/>
<accession>I4C461</accession>
<sequence>MEVRAQIEEILGRDGILARSMEGYELRKQQLDMAYAVFDALESDDRLIIEAPTGTGKTLAYLIAAALSGKKVAISTGTKNLQEQLFFKDIPFVREKIFPDLKAALLKGRGNFVCHTRLKKFLRQPYLEGFAPEDSLQKILKWYRATRDHGDGDRAEIENLPDDDPIWPEICSTTESCLGRKCADRDDCFVVKMKAKAYDVHVMIVNHHLLTSDLVVKESGYAEVIPRYEALIVDEAHGLEDAATQHFGFHISLFRITRLIKDIRSELPPVEAEKFAKPLSELDALARQLFARCAELFPFRSRLGRLGPEIGELKDKICLGLDSISQRLMNLPAPSDDLKSLARRTKAVGSELSTVLAAEANQEYACWAERRDRSLILHASPINVGDRFQELLYDKVPGIVFTSATLSSGGTLDYFKSRLGLKSDPSPSETILDSPFDYARQTLLYIPRSIPEPNSHNFAEATAKHVHEILERSRGRAFVLFTSYKNMEEVHRRVASKLPFPVLIQGAKPKTKLLEEFREKTGSVLFATSSFWEGVDVQGEALSCVVVDRLPFAPPDEPIVAARMEKLRNEGTEPFFSFQVPMAVISLKQGLGRLIRTRSDKGVLCILDIRILTKQYGRTFRKSLHQSPLSRELSDLEAFFAVP</sequence>
<dbReference type="GO" id="GO:0016818">
    <property type="term" value="F:hydrolase activity, acting on acid anhydrides, in phosphorus-containing anhydrides"/>
    <property type="evidence" value="ECO:0007669"/>
    <property type="project" value="InterPro"/>
</dbReference>
<evidence type="ECO:0000313" key="9">
    <source>
        <dbReference type="EMBL" id="AFM24352.1"/>
    </source>
</evidence>
<dbReference type="GO" id="GO:0003676">
    <property type="term" value="F:nucleic acid binding"/>
    <property type="evidence" value="ECO:0007669"/>
    <property type="project" value="InterPro"/>
</dbReference>
<evidence type="ECO:0000256" key="3">
    <source>
        <dbReference type="ARBA" id="ARBA00022801"/>
    </source>
</evidence>
<dbReference type="InterPro" id="IPR027417">
    <property type="entry name" value="P-loop_NTPase"/>
</dbReference>
<dbReference type="AlphaFoldDB" id="I4C461"/>
<dbReference type="SUPFAM" id="SSF52540">
    <property type="entry name" value="P-loop containing nucleoside triphosphate hydrolases"/>
    <property type="match status" value="1"/>
</dbReference>
<dbReference type="PROSITE" id="PS51193">
    <property type="entry name" value="HELICASE_ATP_BIND_2"/>
    <property type="match status" value="1"/>
</dbReference>
<dbReference type="EMBL" id="CP003360">
    <property type="protein sequence ID" value="AFM24352.1"/>
    <property type="molecule type" value="Genomic_DNA"/>
</dbReference>
<keyword evidence="2" id="KW-0547">Nucleotide-binding</keyword>
<keyword evidence="3" id="KW-0378">Hydrolase</keyword>
<comment type="cofactor">
    <cofactor evidence="1">
        <name>[4Fe-4S] cluster</name>
        <dbReference type="ChEBI" id="CHEBI:49883"/>
    </cofactor>
</comment>